<accession>A0A813I8W3</accession>
<sequence length="115" mass="12903">MPKPLRFSKGSAFTPVSLPKKVDCCYGQTRGLRFAAPISPPWKGLRTPLFLWTSGEQRLLEMLLLQLTPRRRQTCRAGHEERLAVVEGPRSVVKACGMSFRFFCAPSFCLASSQD</sequence>
<organism evidence="1 2">
    <name type="scientific">Polarella glacialis</name>
    <name type="common">Dinoflagellate</name>
    <dbReference type="NCBI Taxonomy" id="89957"/>
    <lineage>
        <taxon>Eukaryota</taxon>
        <taxon>Sar</taxon>
        <taxon>Alveolata</taxon>
        <taxon>Dinophyceae</taxon>
        <taxon>Suessiales</taxon>
        <taxon>Suessiaceae</taxon>
        <taxon>Polarella</taxon>
    </lineage>
</organism>
<comment type="caution">
    <text evidence="1">The sequence shown here is derived from an EMBL/GenBank/DDBJ whole genome shotgun (WGS) entry which is preliminary data.</text>
</comment>
<name>A0A813I8W3_POLGL</name>
<gene>
    <name evidence="1" type="ORF">PGLA2088_LOCUS5081</name>
</gene>
<evidence type="ECO:0000313" key="1">
    <source>
        <dbReference type="EMBL" id="CAE8646752.1"/>
    </source>
</evidence>
<dbReference type="AlphaFoldDB" id="A0A813I8W3"/>
<dbReference type="Proteomes" id="UP000626109">
    <property type="component" value="Unassembled WGS sequence"/>
</dbReference>
<protein>
    <submittedName>
        <fullName evidence="1">Uncharacterized protein</fullName>
    </submittedName>
</protein>
<feature type="non-terminal residue" evidence="1">
    <location>
        <position position="1"/>
    </location>
</feature>
<dbReference type="EMBL" id="CAJNNW010004772">
    <property type="protein sequence ID" value="CAE8646752.1"/>
    <property type="molecule type" value="Genomic_DNA"/>
</dbReference>
<evidence type="ECO:0000313" key="2">
    <source>
        <dbReference type="Proteomes" id="UP000626109"/>
    </source>
</evidence>
<reference evidence="1" key="1">
    <citation type="submission" date="2021-02" db="EMBL/GenBank/DDBJ databases">
        <authorList>
            <person name="Dougan E. K."/>
            <person name="Rhodes N."/>
            <person name="Thang M."/>
            <person name="Chan C."/>
        </authorList>
    </citation>
    <scope>NUCLEOTIDE SEQUENCE</scope>
</reference>
<proteinExistence type="predicted"/>